<dbReference type="Gene3D" id="3.40.50.2300">
    <property type="match status" value="2"/>
</dbReference>
<dbReference type="PANTHER" id="PTHR46847:SF1">
    <property type="entry name" value="D-ALLOSE-BINDING PERIPLASMIC PROTEIN-RELATED"/>
    <property type="match status" value="1"/>
</dbReference>
<dbReference type="PROSITE" id="PS51257">
    <property type="entry name" value="PROKAR_LIPOPROTEIN"/>
    <property type="match status" value="1"/>
</dbReference>
<name>A0A7W7YM03_9BACT</name>
<comment type="similarity">
    <text evidence="2">Belongs to the bacterial solute-binding protein 2 family.</text>
</comment>
<evidence type="ECO:0000256" key="1">
    <source>
        <dbReference type="ARBA" id="ARBA00004196"/>
    </source>
</evidence>
<protein>
    <submittedName>
        <fullName evidence="6">Ribose transport system substrate-binding protein</fullName>
    </submittedName>
</protein>
<evidence type="ECO:0000256" key="4">
    <source>
        <dbReference type="SAM" id="SignalP"/>
    </source>
</evidence>
<evidence type="ECO:0000256" key="3">
    <source>
        <dbReference type="ARBA" id="ARBA00022729"/>
    </source>
</evidence>
<evidence type="ECO:0000256" key="2">
    <source>
        <dbReference type="ARBA" id="ARBA00007639"/>
    </source>
</evidence>
<gene>
    <name evidence="6" type="ORF">HNQ64_002941</name>
</gene>
<keyword evidence="3 4" id="KW-0732">Signal</keyword>
<comment type="subcellular location">
    <subcellularLocation>
        <location evidence="1">Cell envelope</location>
    </subcellularLocation>
</comment>
<dbReference type="GO" id="GO:0030246">
    <property type="term" value="F:carbohydrate binding"/>
    <property type="evidence" value="ECO:0007669"/>
    <property type="project" value="UniProtKB-ARBA"/>
</dbReference>
<dbReference type="EMBL" id="JACHIF010000005">
    <property type="protein sequence ID" value="MBB5038678.1"/>
    <property type="molecule type" value="Genomic_DNA"/>
</dbReference>
<dbReference type="SUPFAM" id="SSF53822">
    <property type="entry name" value="Periplasmic binding protein-like I"/>
    <property type="match status" value="1"/>
</dbReference>
<proteinExistence type="inferred from homology"/>
<evidence type="ECO:0000313" key="7">
    <source>
        <dbReference type="Proteomes" id="UP000534294"/>
    </source>
</evidence>
<feature type="signal peptide" evidence="4">
    <location>
        <begin position="1"/>
        <end position="27"/>
    </location>
</feature>
<dbReference type="AlphaFoldDB" id="A0A7W7YM03"/>
<keyword evidence="7" id="KW-1185">Reference proteome</keyword>
<evidence type="ECO:0000313" key="6">
    <source>
        <dbReference type="EMBL" id="MBB5038678.1"/>
    </source>
</evidence>
<dbReference type="Proteomes" id="UP000534294">
    <property type="component" value="Unassembled WGS sequence"/>
</dbReference>
<dbReference type="PANTHER" id="PTHR46847">
    <property type="entry name" value="D-ALLOSE-BINDING PERIPLASMIC PROTEIN-RELATED"/>
    <property type="match status" value="1"/>
</dbReference>
<dbReference type="InterPro" id="IPR028082">
    <property type="entry name" value="Peripla_BP_I"/>
</dbReference>
<evidence type="ECO:0000259" key="5">
    <source>
        <dbReference type="Pfam" id="PF13407"/>
    </source>
</evidence>
<feature type="domain" description="Periplasmic binding protein" evidence="5">
    <location>
        <begin position="34"/>
        <end position="296"/>
    </location>
</feature>
<comment type="caution">
    <text evidence="6">The sequence shown here is derived from an EMBL/GenBank/DDBJ whole genome shotgun (WGS) entry which is preliminary data.</text>
</comment>
<accession>A0A7W7YM03</accession>
<reference evidence="6 7" key="1">
    <citation type="submission" date="2020-08" db="EMBL/GenBank/DDBJ databases">
        <title>Genomic Encyclopedia of Type Strains, Phase IV (KMG-IV): sequencing the most valuable type-strain genomes for metagenomic binning, comparative biology and taxonomic classification.</title>
        <authorList>
            <person name="Goeker M."/>
        </authorList>
    </citation>
    <scope>NUCLEOTIDE SEQUENCE [LARGE SCALE GENOMIC DNA]</scope>
    <source>
        <strain evidence="6 7">DSM 12251</strain>
    </source>
</reference>
<dbReference type="CDD" id="cd19970">
    <property type="entry name" value="PBP1_ABC_sugar_binding-like"/>
    <property type="match status" value="1"/>
</dbReference>
<sequence length="311" mass="32125">MKLTTHLLLPALALGLSSCKPASPASADTGKPKVALVMKSLANEFFSNMAEGAKKHQAAHSADYELLVSGIKNETDLTEQVNLVEQSVAQGAKAIVIAPADSKALVPSLKRAQQAGVLVINIDNKLDPDVLKQAALSVPFVGPDNREGAKRVGEVLAKKLKAGDEVAIIEGITTAFNGQQRRAGFEDAMKAAGMSIVSVQSGQWEMEKANTVAAGILSAHPNVKALLCANDNMALGAAAAVQSAGKTGQVLIVGFDNITALQPLLTEGRVLATADQHADQLAVFGIEAALKVLKGGAAPADQTTTVDVIAK</sequence>
<dbReference type="GO" id="GO:0030313">
    <property type="term" value="C:cell envelope"/>
    <property type="evidence" value="ECO:0007669"/>
    <property type="project" value="UniProtKB-SubCell"/>
</dbReference>
<dbReference type="InterPro" id="IPR025997">
    <property type="entry name" value="SBP_2_dom"/>
</dbReference>
<dbReference type="RefSeq" id="WP_184209695.1">
    <property type="nucleotide sequence ID" value="NZ_JACHIF010000005.1"/>
</dbReference>
<organism evidence="6 7">
    <name type="scientific">Prosthecobacter dejongeii</name>
    <dbReference type="NCBI Taxonomy" id="48465"/>
    <lineage>
        <taxon>Bacteria</taxon>
        <taxon>Pseudomonadati</taxon>
        <taxon>Verrucomicrobiota</taxon>
        <taxon>Verrucomicrobiia</taxon>
        <taxon>Verrucomicrobiales</taxon>
        <taxon>Verrucomicrobiaceae</taxon>
        <taxon>Prosthecobacter</taxon>
    </lineage>
</organism>
<feature type="chain" id="PRO_5031472129" evidence="4">
    <location>
        <begin position="28"/>
        <end position="311"/>
    </location>
</feature>
<dbReference type="Pfam" id="PF13407">
    <property type="entry name" value="Peripla_BP_4"/>
    <property type="match status" value="1"/>
</dbReference>